<evidence type="ECO:0000313" key="2">
    <source>
        <dbReference type="EMBL" id="KAK8096854.1"/>
    </source>
</evidence>
<feature type="region of interest" description="Disordered" evidence="1">
    <location>
        <begin position="256"/>
        <end position="325"/>
    </location>
</feature>
<keyword evidence="3" id="KW-1185">Reference proteome</keyword>
<reference evidence="2 3" key="1">
    <citation type="submission" date="2023-01" db="EMBL/GenBank/DDBJ databases">
        <title>Analysis of 21 Apiospora genomes using comparative genomics revels a genus with tremendous synthesis potential of carbohydrate active enzymes and secondary metabolites.</title>
        <authorList>
            <person name="Sorensen T."/>
        </authorList>
    </citation>
    <scope>NUCLEOTIDE SEQUENCE [LARGE SCALE GENOMIC DNA]</scope>
    <source>
        <strain evidence="2 3">CBS 117206</strain>
    </source>
</reference>
<comment type="caution">
    <text evidence="2">The sequence shown here is derived from an EMBL/GenBank/DDBJ whole genome shotgun (WGS) entry which is preliminary data.</text>
</comment>
<gene>
    <name evidence="2" type="ORF">PG999_012798</name>
</gene>
<dbReference type="AlphaFoldDB" id="A0AAW0QJ14"/>
<accession>A0AAW0QJ14</accession>
<evidence type="ECO:0000256" key="1">
    <source>
        <dbReference type="SAM" id="MobiDB-lite"/>
    </source>
</evidence>
<feature type="compositionally biased region" description="Acidic residues" evidence="1">
    <location>
        <begin position="269"/>
        <end position="286"/>
    </location>
</feature>
<name>A0AAW0QJ14_9PEZI</name>
<feature type="compositionally biased region" description="Low complexity" evidence="1">
    <location>
        <begin position="287"/>
        <end position="303"/>
    </location>
</feature>
<protein>
    <submittedName>
        <fullName evidence="2">Uncharacterized protein</fullName>
    </submittedName>
</protein>
<sequence length="325" mass="36358">MAKTYNNFSRRTGLFRKNRRIVAGLRNLALPVLDISQVPDQTTLRLFNPSLRPHDSPWLASDFRNRLIPFMTNLQTLYLVVNRLFRVPFGVTGRRIARRPTDVLAAELVASRTQLRDLVESQTRDAYGFSDYDAFIANWQWPVVVHREKAPLPAMMPSGSSYFPSGGVGEEVELPFKEYDPHLQTILSEVRRVLAHTHPAAPGSKDTAIDVRLVVDLDSNANGKDPFMKLAEDGTMTDRGYDRHFCVRGSASDWYADTSGHDPRTAQGFEDDEEAEKSDSDPDFDVGDLNLNNLSDGSGSDSDYVPLGKKAKKTKQKAKAEVVAK</sequence>
<evidence type="ECO:0000313" key="3">
    <source>
        <dbReference type="Proteomes" id="UP001392437"/>
    </source>
</evidence>
<dbReference type="EMBL" id="JAQQWP010000010">
    <property type="protein sequence ID" value="KAK8096854.1"/>
    <property type="molecule type" value="Genomic_DNA"/>
</dbReference>
<dbReference type="Proteomes" id="UP001392437">
    <property type="component" value="Unassembled WGS sequence"/>
</dbReference>
<organism evidence="2 3">
    <name type="scientific">Apiospora kogelbergensis</name>
    <dbReference type="NCBI Taxonomy" id="1337665"/>
    <lineage>
        <taxon>Eukaryota</taxon>
        <taxon>Fungi</taxon>
        <taxon>Dikarya</taxon>
        <taxon>Ascomycota</taxon>
        <taxon>Pezizomycotina</taxon>
        <taxon>Sordariomycetes</taxon>
        <taxon>Xylariomycetidae</taxon>
        <taxon>Amphisphaeriales</taxon>
        <taxon>Apiosporaceae</taxon>
        <taxon>Apiospora</taxon>
    </lineage>
</organism>
<proteinExistence type="predicted"/>